<dbReference type="AlphaFoldDB" id="A0A486XUI4"/>
<accession>A0A486XUI4</accession>
<organism evidence="1">
    <name type="scientific">Rheinheimera sp. BAL341</name>
    <dbReference type="NCBI Taxonomy" id="1708203"/>
    <lineage>
        <taxon>Bacteria</taxon>
        <taxon>Pseudomonadati</taxon>
        <taxon>Pseudomonadota</taxon>
        <taxon>Gammaproteobacteria</taxon>
        <taxon>Chromatiales</taxon>
        <taxon>Chromatiaceae</taxon>
        <taxon>Rheinheimera</taxon>
    </lineage>
</organism>
<evidence type="ECO:0000313" key="1">
    <source>
        <dbReference type="EMBL" id="VHO06311.1"/>
    </source>
</evidence>
<protein>
    <submittedName>
        <fullName evidence="1">Uncharacterized protein</fullName>
    </submittedName>
</protein>
<sequence>MIQVQNNITVWLQQLSGQELRSVNALLFIFDGVEEIDHPQAVSLTFSTSENCVLKCASDGESMQFSRELLMNNDMGEFGKQLVRDVSACAMWHKCIDKQVFKTYLLESECDKIVGVGFSFDSEISIFVMNLGDELYIFDRIEDCLASDPDINARVIV</sequence>
<proteinExistence type="predicted"/>
<name>A0A486XUI4_9GAMM</name>
<dbReference type="EMBL" id="CAAJGR010000027">
    <property type="protein sequence ID" value="VHO06311.1"/>
    <property type="molecule type" value="Genomic_DNA"/>
</dbReference>
<reference evidence="1" key="1">
    <citation type="submission" date="2019-04" db="EMBL/GenBank/DDBJ databases">
        <authorList>
            <person name="Brambilla D."/>
        </authorList>
    </citation>
    <scope>NUCLEOTIDE SEQUENCE</scope>
    <source>
        <strain evidence="1">BAL1</strain>
    </source>
</reference>
<gene>
    <name evidence="1" type="ORF">BAL341_3336</name>
</gene>